<feature type="region of interest" description="Disordered" evidence="11">
    <location>
        <begin position="271"/>
        <end position="291"/>
    </location>
</feature>
<dbReference type="Gramene" id="OGLUM09G11430.1">
    <property type="protein sequence ID" value="OGLUM09G11430.1"/>
    <property type="gene ID" value="OGLUM09G11430"/>
</dbReference>
<comment type="subcellular location">
    <subcellularLocation>
        <location evidence="1">Membrane</location>
        <topology evidence="1">Multi-pass membrane protein</topology>
    </subcellularLocation>
</comment>
<dbReference type="GO" id="GO:0015276">
    <property type="term" value="F:ligand-gated monoatomic ion channel activity"/>
    <property type="evidence" value="ECO:0007669"/>
    <property type="project" value="InterPro"/>
</dbReference>
<keyword evidence="10" id="KW-0407">Ion channel</keyword>
<keyword evidence="6 12" id="KW-0472">Membrane</keyword>
<dbReference type="FunFam" id="3.40.190.10:FF:000195">
    <property type="entry name" value="Glutamate receptor 2.7"/>
    <property type="match status" value="1"/>
</dbReference>
<organism evidence="14">
    <name type="scientific">Oryza glumipatula</name>
    <dbReference type="NCBI Taxonomy" id="40148"/>
    <lineage>
        <taxon>Eukaryota</taxon>
        <taxon>Viridiplantae</taxon>
        <taxon>Streptophyta</taxon>
        <taxon>Embryophyta</taxon>
        <taxon>Tracheophyta</taxon>
        <taxon>Spermatophyta</taxon>
        <taxon>Magnoliopsida</taxon>
        <taxon>Liliopsida</taxon>
        <taxon>Poales</taxon>
        <taxon>Poaceae</taxon>
        <taxon>BOP clade</taxon>
        <taxon>Oryzoideae</taxon>
        <taxon>Oryzeae</taxon>
        <taxon>Oryzinae</taxon>
        <taxon>Oryza</taxon>
    </lineage>
</organism>
<keyword evidence="2" id="KW-0813">Transport</keyword>
<keyword evidence="3 12" id="KW-0812">Transmembrane</keyword>
<evidence type="ECO:0000256" key="4">
    <source>
        <dbReference type="ARBA" id="ARBA00022989"/>
    </source>
</evidence>
<evidence type="ECO:0000256" key="6">
    <source>
        <dbReference type="ARBA" id="ARBA00023136"/>
    </source>
</evidence>
<evidence type="ECO:0000256" key="9">
    <source>
        <dbReference type="ARBA" id="ARBA00023286"/>
    </source>
</evidence>
<evidence type="ECO:0000256" key="7">
    <source>
        <dbReference type="ARBA" id="ARBA00023170"/>
    </source>
</evidence>
<keyword evidence="5" id="KW-0406">Ion transport</keyword>
<keyword evidence="8" id="KW-0325">Glycoprotein</keyword>
<dbReference type="HOGENOM" id="CLU_1100140_0_0_1"/>
<evidence type="ECO:0000256" key="5">
    <source>
        <dbReference type="ARBA" id="ARBA00023065"/>
    </source>
</evidence>
<proteinExistence type="predicted"/>
<evidence type="ECO:0000256" key="11">
    <source>
        <dbReference type="SAM" id="MobiDB-lite"/>
    </source>
</evidence>
<sequence length="291" mass="32271">MVERLLSRIVLIIWLFFLLVLTSGYTASLTSMLTVRQLQPTVNNVDELLKNGEYVGYQRGSYVKGLLEELGFDKSKIKQYDSTDDSREALSRGSRDGGISALVDEIPYIKLFLAKHCEGYTMVGPIYKTAGFGYAFQKESPLQGDISKAILNITGGDTINQIEKKWIGDQNKCRNVGTITSSGSLTFAGFKGLFILTGVVSTSSLSIALIIYFYKNKQVESGSGDAQQNFPQDIKGDTIEEQKQQEETRAKLIHDMNPQKSMVMRCGSIDIHRGDRPRGPKVVPISSSARF</sequence>
<feature type="transmembrane region" description="Helical" evidence="12">
    <location>
        <begin position="192"/>
        <end position="214"/>
    </location>
</feature>
<evidence type="ECO:0000256" key="10">
    <source>
        <dbReference type="ARBA" id="ARBA00023303"/>
    </source>
</evidence>
<dbReference type="Gene3D" id="1.10.287.70">
    <property type="match status" value="1"/>
</dbReference>
<dbReference type="STRING" id="40148.A0A0E0B390"/>
<keyword evidence="15" id="KW-1185">Reference proteome</keyword>
<protein>
    <recommendedName>
        <fullName evidence="13">Ionotropic glutamate receptor C-terminal domain-containing protein</fullName>
    </recommendedName>
</protein>
<reference evidence="14" key="1">
    <citation type="submission" date="2015-04" db="UniProtKB">
        <authorList>
            <consortium name="EnsemblPlants"/>
        </authorList>
    </citation>
    <scope>IDENTIFICATION</scope>
</reference>
<evidence type="ECO:0000256" key="2">
    <source>
        <dbReference type="ARBA" id="ARBA00022448"/>
    </source>
</evidence>
<dbReference type="PANTHER" id="PTHR18966">
    <property type="entry name" value="IONOTROPIC GLUTAMATE RECEPTOR"/>
    <property type="match status" value="1"/>
</dbReference>
<evidence type="ECO:0000259" key="13">
    <source>
        <dbReference type="SMART" id="SM00079"/>
    </source>
</evidence>
<evidence type="ECO:0000256" key="12">
    <source>
        <dbReference type="SAM" id="Phobius"/>
    </source>
</evidence>
<keyword evidence="9" id="KW-1071">Ligand-gated ion channel</keyword>
<dbReference type="InterPro" id="IPR001320">
    <property type="entry name" value="Iontro_rcpt_C"/>
</dbReference>
<dbReference type="SUPFAM" id="SSF53850">
    <property type="entry name" value="Periplasmic binding protein-like II"/>
    <property type="match status" value="1"/>
</dbReference>
<keyword evidence="4 12" id="KW-1133">Transmembrane helix</keyword>
<dbReference type="SMART" id="SM00079">
    <property type="entry name" value="PBPe"/>
    <property type="match status" value="1"/>
</dbReference>
<accession>A0A0E0B390</accession>
<reference evidence="14" key="2">
    <citation type="submission" date="2018-05" db="EMBL/GenBank/DDBJ databases">
        <title>OgluRS3 (Oryza glumaepatula Reference Sequence Version 3).</title>
        <authorList>
            <person name="Zhang J."/>
            <person name="Kudrna D."/>
            <person name="Lee S."/>
            <person name="Talag J."/>
            <person name="Welchert J."/>
            <person name="Wing R.A."/>
        </authorList>
    </citation>
    <scope>NUCLEOTIDE SEQUENCE [LARGE SCALE GENOMIC DNA]</scope>
</reference>
<name>A0A0E0B390_9ORYZ</name>
<feature type="domain" description="Ionotropic glutamate receptor C-terminal" evidence="13">
    <location>
        <begin position="4"/>
        <end position="169"/>
    </location>
</feature>
<evidence type="ECO:0000313" key="15">
    <source>
        <dbReference type="Proteomes" id="UP000026961"/>
    </source>
</evidence>
<dbReference type="Proteomes" id="UP000026961">
    <property type="component" value="Chromosome 9"/>
</dbReference>
<dbReference type="Pfam" id="PF00060">
    <property type="entry name" value="Lig_chan"/>
    <property type="match status" value="1"/>
</dbReference>
<evidence type="ECO:0000256" key="3">
    <source>
        <dbReference type="ARBA" id="ARBA00022692"/>
    </source>
</evidence>
<dbReference type="InterPro" id="IPR015683">
    <property type="entry name" value="Ionotropic_Glu_rcpt"/>
</dbReference>
<dbReference type="eggNOG" id="KOG1052">
    <property type="taxonomic scope" value="Eukaryota"/>
</dbReference>
<evidence type="ECO:0000256" key="8">
    <source>
        <dbReference type="ARBA" id="ARBA00023180"/>
    </source>
</evidence>
<dbReference type="AlphaFoldDB" id="A0A0E0B390"/>
<dbReference type="GO" id="GO:0016020">
    <property type="term" value="C:membrane"/>
    <property type="evidence" value="ECO:0007669"/>
    <property type="project" value="UniProtKB-SubCell"/>
</dbReference>
<dbReference type="Gene3D" id="3.40.190.10">
    <property type="entry name" value="Periplasmic binding protein-like II"/>
    <property type="match status" value="1"/>
</dbReference>
<evidence type="ECO:0000256" key="1">
    <source>
        <dbReference type="ARBA" id="ARBA00004141"/>
    </source>
</evidence>
<keyword evidence="7" id="KW-0675">Receptor</keyword>
<dbReference type="EnsemblPlants" id="OGLUM09G11430.1">
    <property type="protein sequence ID" value="OGLUM09G11430.1"/>
    <property type="gene ID" value="OGLUM09G11430"/>
</dbReference>
<evidence type="ECO:0000313" key="14">
    <source>
        <dbReference type="EnsemblPlants" id="OGLUM09G11430.1"/>
    </source>
</evidence>